<reference evidence="1" key="1">
    <citation type="submission" date="2018-05" db="EMBL/GenBank/DDBJ databases">
        <authorList>
            <person name="Lanie J.A."/>
            <person name="Ng W.-L."/>
            <person name="Kazmierczak K.M."/>
            <person name="Andrzejewski T.M."/>
            <person name="Davidsen T.M."/>
            <person name="Wayne K.J."/>
            <person name="Tettelin H."/>
            <person name="Glass J.I."/>
            <person name="Rusch D."/>
            <person name="Podicherti R."/>
            <person name="Tsui H.-C.T."/>
            <person name="Winkler M.E."/>
        </authorList>
    </citation>
    <scope>NUCLEOTIDE SEQUENCE</scope>
</reference>
<name>A0A382SUR7_9ZZZZ</name>
<accession>A0A382SUR7</accession>
<proteinExistence type="predicted"/>
<organism evidence="1">
    <name type="scientific">marine metagenome</name>
    <dbReference type="NCBI Taxonomy" id="408172"/>
    <lineage>
        <taxon>unclassified sequences</taxon>
        <taxon>metagenomes</taxon>
        <taxon>ecological metagenomes</taxon>
    </lineage>
</organism>
<sequence>MADLNIKKGHNIRISGVPSDEVQIGLKPKTVAIHPTDFR</sequence>
<protein>
    <submittedName>
        <fullName evidence="1">Uncharacterized protein</fullName>
    </submittedName>
</protein>
<evidence type="ECO:0000313" key="1">
    <source>
        <dbReference type="EMBL" id="SVD13626.1"/>
    </source>
</evidence>
<gene>
    <name evidence="1" type="ORF">METZ01_LOCUS366480</name>
</gene>
<dbReference type="EMBL" id="UINC01131737">
    <property type="protein sequence ID" value="SVD13626.1"/>
    <property type="molecule type" value="Genomic_DNA"/>
</dbReference>
<dbReference type="AlphaFoldDB" id="A0A382SUR7"/>
<feature type="non-terminal residue" evidence="1">
    <location>
        <position position="39"/>
    </location>
</feature>